<feature type="transmembrane region" description="Helical" evidence="12">
    <location>
        <begin position="39"/>
        <end position="66"/>
    </location>
</feature>
<keyword evidence="8 12" id="KW-0472">Membrane</keyword>
<dbReference type="AlphaFoldDB" id="A0A1E3QCM6"/>
<feature type="transmembrane region" description="Helical" evidence="12">
    <location>
        <begin position="400"/>
        <end position="419"/>
    </location>
</feature>
<keyword evidence="4" id="KW-0813">Transport</keyword>
<feature type="transmembrane region" description="Helical" evidence="12">
    <location>
        <begin position="6"/>
        <end position="27"/>
    </location>
</feature>
<accession>A0A1E3QCM6</accession>
<dbReference type="STRING" id="675824.A0A1E3QCM6"/>
<evidence type="ECO:0000256" key="6">
    <source>
        <dbReference type="ARBA" id="ARBA00022692"/>
    </source>
</evidence>
<evidence type="ECO:0000313" key="14">
    <source>
        <dbReference type="Proteomes" id="UP000094385"/>
    </source>
</evidence>
<evidence type="ECO:0000256" key="10">
    <source>
        <dbReference type="ARBA" id="ARBA00023285"/>
    </source>
</evidence>
<feature type="transmembrane region" description="Helical" evidence="12">
    <location>
        <begin position="358"/>
        <end position="388"/>
    </location>
</feature>
<dbReference type="PANTHER" id="PTHR16130:SF2">
    <property type="entry name" value="LYSOSOMAL COBALAMIN TRANSPORT ESCORT PROTEIN LMBD1"/>
    <property type="match status" value="1"/>
</dbReference>
<dbReference type="InterPro" id="IPR050854">
    <property type="entry name" value="LMBD1_LysCbl_Transport"/>
</dbReference>
<sequence length="604" mass="68747">MSAVRTAFVWIAFGVVCGILAAISIVFTRLYTKKYERDAFVTIVSIFSISVVLATACLLPVDIAIVSQATGYKDAGLSGSELAVQIVYYLLYSMDAFLILLLIPFTYFWFEEWDDESTTGGRIRGALKYSVIFLVIAIILLMLGLFIPYGRGVSNGEFDFSYFRQLLRENRGERALTFIIGVLLCLGIIVYVIYTAIGFAVLPVLCIKYRPNLADVELDDARVALELNREKQRMIEARYEGSTVQWSVRDKRAYETLQREERTLIRKVRINAGTYHWYKPRWLVKSFRYVARPVVILVGVFLMVFALLIIASMIISMVDHIMNTPCGRRCGFLLAKSMILNPINEILRAASRAFPADYILTLFIIVWLFVSTVIGLSYFSIRLIWFVLFRIQRGKTDPQGLLLGTAMLMVSVIALNYSFTSIIAPDYSRYGSQQFCNYTVDGIYGLVGQCENYPAQLISCAEASTMLFARSYDYIDQPDLIMDPPTAYYNVTTYFNQVCRQTVVSTFIDRVVVNFPWFGLFSFWAQFGFIGVFLIAVIVAIVRRPSWNSYDADDDDLDRPEEAQGLLSRTRAKWTNRLNSTWDDLTTRARIADQATLLFSGNLE</sequence>
<keyword evidence="5" id="KW-0846">Cobalamin</keyword>
<reference evidence="13 14" key="1">
    <citation type="journal article" date="2016" name="Proc. Natl. Acad. Sci. U.S.A.">
        <title>Comparative genomics of biotechnologically important yeasts.</title>
        <authorList>
            <person name="Riley R."/>
            <person name="Haridas S."/>
            <person name="Wolfe K.H."/>
            <person name="Lopes M.R."/>
            <person name="Hittinger C.T."/>
            <person name="Goeker M."/>
            <person name="Salamov A.A."/>
            <person name="Wisecaver J.H."/>
            <person name="Long T.M."/>
            <person name="Calvey C.H."/>
            <person name="Aerts A.L."/>
            <person name="Barry K.W."/>
            <person name="Choi C."/>
            <person name="Clum A."/>
            <person name="Coughlan A.Y."/>
            <person name="Deshpande S."/>
            <person name="Douglass A.P."/>
            <person name="Hanson S.J."/>
            <person name="Klenk H.-P."/>
            <person name="LaButti K.M."/>
            <person name="Lapidus A."/>
            <person name="Lindquist E.A."/>
            <person name="Lipzen A.M."/>
            <person name="Meier-Kolthoff J.P."/>
            <person name="Ohm R.A."/>
            <person name="Otillar R.P."/>
            <person name="Pangilinan J.L."/>
            <person name="Peng Y."/>
            <person name="Rokas A."/>
            <person name="Rosa C.A."/>
            <person name="Scheuner C."/>
            <person name="Sibirny A.A."/>
            <person name="Slot J.C."/>
            <person name="Stielow J.B."/>
            <person name="Sun H."/>
            <person name="Kurtzman C.P."/>
            <person name="Blackwell M."/>
            <person name="Grigoriev I.V."/>
            <person name="Jeffries T.W."/>
        </authorList>
    </citation>
    <scope>NUCLEOTIDE SEQUENCE [LARGE SCALE GENOMIC DNA]</scope>
    <source>
        <strain evidence="13 14">NRRL Y-11557</strain>
    </source>
</reference>
<evidence type="ECO:0000256" key="5">
    <source>
        <dbReference type="ARBA" id="ARBA00022628"/>
    </source>
</evidence>
<keyword evidence="10" id="KW-0170">Cobalt</keyword>
<evidence type="ECO:0000256" key="3">
    <source>
        <dbReference type="ARBA" id="ARBA00017088"/>
    </source>
</evidence>
<evidence type="ECO:0000256" key="8">
    <source>
        <dbReference type="ARBA" id="ARBA00023136"/>
    </source>
</evidence>
<dbReference type="Proteomes" id="UP000094385">
    <property type="component" value="Unassembled WGS sequence"/>
</dbReference>
<evidence type="ECO:0000256" key="9">
    <source>
        <dbReference type="ARBA" id="ARBA00023228"/>
    </source>
</evidence>
<dbReference type="GO" id="GO:0031419">
    <property type="term" value="F:cobalamin binding"/>
    <property type="evidence" value="ECO:0007669"/>
    <property type="project" value="UniProtKB-KW"/>
</dbReference>
<feature type="transmembrane region" description="Helical" evidence="12">
    <location>
        <begin position="289"/>
        <end position="315"/>
    </location>
</feature>
<keyword evidence="14" id="KW-1185">Reference proteome</keyword>
<keyword evidence="6 12" id="KW-0812">Transmembrane</keyword>
<evidence type="ECO:0000256" key="2">
    <source>
        <dbReference type="ARBA" id="ARBA00009901"/>
    </source>
</evidence>
<evidence type="ECO:0000256" key="1">
    <source>
        <dbReference type="ARBA" id="ARBA00004155"/>
    </source>
</evidence>
<dbReference type="PANTHER" id="PTHR16130">
    <property type="entry name" value="LYSOSOMAL COBALAMIN TRANSPORTER-RELATED"/>
    <property type="match status" value="1"/>
</dbReference>
<name>A0A1E3QCM6_LIPST</name>
<comment type="function">
    <text evidence="11">Probable lysosomal cobalamin transporter. Required to export cobalamin from lysosomes allowing its conversion to cofactors.</text>
</comment>
<evidence type="ECO:0000256" key="12">
    <source>
        <dbReference type="SAM" id="Phobius"/>
    </source>
</evidence>
<dbReference type="GO" id="GO:0005774">
    <property type="term" value="C:vacuolar membrane"/>
    <property type="evidence" value="ECO:0007669"/>
    <property type="project" value="TreeGrafter"/>
</dbReference>
<keyword evidence="7 12" id="KW-1133">Transmembrane helix</keyword>
<proteinExistence type="inferred from homology"/>
<feature type="transmembrane region" description="Helical" evidence="12">
    <location>
        <begin position="131"/>
        <end position="150"/>
    </location>
</feature>
<keyword evidence="9" id="KW-0458">Lysosome</keyword>
<evidence type="ECO:0000313" key="13">
    <source>
        <dbReference type="EMBL" id="ODQ74787.1"/>
    </source>
</evidence>
<comment type="subcellular location">
    <subcellularLocation>
        <location evidence="1">Lysosome membrane</location>
        <topology evidence="1">Multi-pass membrane protein</topology>
    </subcellularLocation>
</comment>
<dbReference type="OrthoDB" id="73273at2759"/>
<protein>
    <recommendedName>
        <fullName evidence="3">Probable lysosomal cobalamin transporter</fullName>
    </recommendedName>
</protein>
<dbReference type="InterPro" id="IPR006876">
    <property type="entry name" value="LMBR1-like_membr_prot"/>
</dbReference>
<organism evidence="13 14">
    <name type="scientific">Lipomyces starkeyi NRRL Y-11557</name>
    <dbReference type="NCBI Taxonomy" id="675824"/>
    <lineage>
        <taxon>Eukaryota</taxon>
        <taxon>Fungi</taxon>
        <taxon>Dikarya</taxon>
        <taxon>Ascomycota</taxon>
        <taxon>Saccharomycotina</taxon>
        <taxon>Lipomycetes</taxon>
        <taxon>Lipomycetales</taxon>
        <taxon>Lipomycetaceae</taxon>
        <taxon>Lipomyces</taxon>
    </lineage>
</organism>
<feature type="transmembrane region" description="Helical" evidence="12">
    <location>
        <begin position="86"/>
        <end position="110"/>
    </location>
</feature>
<evidence type="ECO:0000256" key="11">
    <source>
        <dbReference type="ARBA" id="ARBA00025515"/>
    </source>
</evidence>
<feature type="transmembrane region" description="Helical" evidence="12">
    <location>
        <begin position="175"/>
        <end position="202"/>
    </location>
</feature>
<gene>
    <name evidence="13" type="ORF">LIPSTDRAFT_1548</name>
</gene>
<comment type="similarity">
    <text evidence="2">Belongs to the LIMR family. LMBRD1 subfamily.</text>
</comment>
<dbReference type="Pfam" id="PF04791">
    <property type="entry name" value="LMBR1"/>
    <property type="match status" value="1"/>
</dbReference>
<evidence type="ECO:0000256" key="4">
    <source>
        <dbReference type="ARBA" id="ARBA00022448"/>
    </source>
</evidence>
<feature type="transmembrane region" description="Helical" evidence="12">
    <location>
        <begin position="523"/>
        <end position="542"/>
    </location>
</feature>
<dbReference type="GO" id="GO:0072665">
    <property type="term" value="P:protein localization to vacuole"/>
    <property type="evidence" value="ECO:0007669"/>
    <property type="project" value="TreeGrafter"/>
</dbReference>
<evidence type="ECO:0000256" key="7">
    <source>
        <dbReference type="ARBA" id="ARBA00022989"/>
    </source>
</evidence>
<dbReference type="EMBL" id="KV454291">
    <property type="protein sequence ID" value="ODQ74787.1"/>
    <property type="molecule type" value="Genomic_DNA"/>
</dbReference>